<dbReference type="PANTHER" id="PTHR36159:SF1">
    <property type="entry name" value="RETROVIRUS-RELATED POL POLYPROTEIN FROM TRANSPOSON 412-LIKE PROTEIN"/>
    <property type="match status" value="1"/>
</dbReference>
<accession>A0AAW1JIY8</accession>
<keyword evidence="4" id="KW-1185">Reference proteome</keyword>
<feature type="compositionally biased region" description="Basic and acidic residues" evidence="1">
    <location>
        <begin position="458"/>
        <end position="474"/>
    </location>
</feature>
<reference evidence="3 4" key="1">
    <citation type="journal article" date="2024" name="BMC Genomics">
        <title>De novo assembly and annotation of Popillia japonica's genome with initial clues to its potential as an invasive pest.</title>
        <authorList>
            <person name="Cucini C."/>
            <person name="Boschi S."/>
            <person name="Funari R."/>
            <person name="Cardaioli E."/>
            <person name="Iannotti N."/>
            <person name="Marturano G."/>
            <person name="Paoli F."/>
            <person name="Bruttini M."/>
            <person name="Carapelli A."/>
            <person name="Frati F."/>
            <person name="Nardi F."/>
        </authorList>
    </citation>
    <scope>NUCLEOTIDE SEQUENCE [LARGE SCALE GENOMIC DNA]</scope>
    <source>
        <strain evidence="3">DMR45628</strain>
    </source>
</reference>
<evidence type="ECO:0000256" key="1">
    <source>
        <dbReference type="SAM" id="MobiDB-lite"/>
    </source>
</evidence>
<proteinExistence type="predicted"/>
<dbReference type="EMBL" id="JASPKY010000366">
    <property type="protein sequence ID" value="KAK9703590.1"/>
    <property type="molecule type" value="Genomic_DNA"/>
</dbReference>
<dbReference type="Proteomes" id="UP001458880">
    <property type="component" value="Unassembled WGS sequence"/>
</dbReference>
<evidence type="ECO:0000313" key="4">
    <source>
        <dbReference type="Proteomes" id="UP001458880"/>
    </source>
</evidence>
<name>A0AAW1JIY8_POPJA</name>
<dbReference type="PANTHER" id="PTHR36159">
    <property type="entry name" value="PROTEIN CBG23766"/>
    <property type="match status" value="1"/>
</dbReference>
<dbReference type="Pfam" id="PF21738">
    <property type="entry name" value="DJR-like_dom"/>
    <property type="match status" value="1"/>
</dbReference>
<feature type="domain" description="Double jelly roll-like" evidence="2">
    <location>
        <begin position="65"/>
        <end position="255"/>
    </location>
</feature>
<gene>
    <name evidence="3" type="ORF">QE152_g29222</name>
</gene>
<comment type="caution">
    <text evidence="3">The sequence shown here is derived from an EMBL/GenBank/DDBJ whole genome shotgun (WGS) entry which is preliminary data.</text>
</comment>
<dbReference type="InterPro" id="IPR049512">
    <property type="entry name" value="DJR-like_dom"/>
</dbReference>
<protein>
    <recommendedName>
        <fullName evidence="2">Double jelly roll-like domain-containing protein</fullName>
    </recommendedName>
</protein>
<dbReference type="AlphaFoldDB" id="A0AAW1JIY8"/>
<sequence length="474" mass="54575">MDILDVQRKVRLDNSITEFEFHNHVPFGSPKYSNNDEIRIVIPEIDRYTLPSESELLIEGKLRLASDEKVKLIITNIVWRVPHVKVGISRELALTKLTTRNTLMELFFRGWEIHENPGIPQTTKHSWAIKTAPHLETPRYIILAFQTGRKGNIAQNMSKFDPISLTDVTAYLNGKRFPYENVEADFTENRIAVLYNMYSRFQSVYYGYEYTEPLLKLSQFKLCPLIGIDCSHQEDAIHRTGVEVRIEFTTKEMIVNLQTMVKKNFIILDFQWYRFNSDIILPKELASCDSDFKRSHFVFRPVFSFGALTIADQHVANYAFYKHHGLKWTEGYTPLSEGYTPLSEFDDIVRKLCADAEVENQHQNEDVAALAKAGKDVCGQNVCGQLQTPPDLPRSMPDLYYDIAGINFTPQDGPNVDNVRNDQLLWEDNCLSPQQLETTTAVATLHTIPQLAPVITPHQRDRTPYQQKTRPEKT</sequence>
<evidence type="ECO:0000259" key="2">
    <source>
        <dbReference type="Pfam" id="PF21738"/>
    </source>
</evidence>
<organism evidence="3 4">
    <name type="scientific">Popillia japonica</name>
    <name type="common">Japanese beetle</name>
    <dbReference type="NCBI Taxonomy" id="7064"/>
    <lineage>
        <taxon>Eukaryota</taxon>
        <taxon>Metazoa</taxon>
        <taxon>Ecdysozoa</taxon>
        <taxon>Arthropoda</taxon>
        <taxon>Hexapoda</taxon>
        <taxon>Insecta</taxon>
        <taxon>Pterygota</taxon>
        <taxon>Neoptera</taxon>
        <taxon>Endopterygota</taxon>
        <taxon>Coleoptera</taxon>
        <taxon>Polyphaga</taxon>
        <taxon>Scarabaeiformia</taxon>
        <taxon>Scarabaeidae</taxon>
        <taxon>Rutelinae</taxon>
        <taxon>Popillia</taxon>
    </lineage>
</organism>
<evidence type="ECO:0000313" key="3">
    <source>
        <dbReference type="EMBL" id="KAK9703590.1"/>
    </source>
</evidence>
<feature type="region of interest" description="Disordered" evidence="1">
    <location>
        <begin position="455"/>
        <end position="474"/>
    </location>
</feature>